<name>A0AA39J3C1_9AGAR</name>
<reference evidence="1" key="1">
    <citation type="submission" date="2023-06" db="EMBL/GenBank/DDBJ databases">
        <authorList>
            <consortium name="Lawrence Berkeley National Laboratory"/>
            <person name="Ahrendt S."/>
            <person name="Sahu N."/>
            <person name="Indic B."/>
            <person name="Wong-Bajracharya J."/>
            <person name="Merenyi Z."/>
            <person name="Ke H.-M."/>
            <person name="Monk M."/>
            <person name="Kocsube S."/>
            <person name="Drula E."/>
            <person name="Lipzen A."/>
            <person name="Balint B."/>
            <person name="Henrissat B."/>
            <person name="Andreopoulos B."/>
            <person name="Martin F.M."/>
            <person name="Harder C.B."/>
            <person name="Rigling D."/>
            <person name="Ford K.L."/>
            <person name="Foster G.D."/>
            <person name="Pangilinan J."/>
            <person name="Papanicolaou A."/>
            <person name="Barry K."/>
            <person name="LaButti K."/>
            <person name="Viragh M."/>
            <person name="Koriabine M."/>
            <person name="Yan M."/>
            <person name="Riley R."/>
            <person name="Champramary S."/>
            <person name="Plett K.L."/>
            <person name="Tsai I.J."/>
            <person name="Slot J."/>
            <person name="Sipos G."/>
            <person name="Plett J."/>
            <person name="Nagy L.G."/>
            <person name="Grigoriev I.V."/>
        </authorList>
    </citation>
    <scope>NUCLEOTIDE SEQUENCE</scope>
    <source>
        <strain evidence="1">FPL87.14</strain>
    </source>
</reference>
<protein>
    <submittedName>
        <fullName evidence="1">Uncharacterized protein</fullName>
    </submittedName>
</protein>
<evidence type="ECO:0000313" key="2">
    <source>
        <dbReference type="Proteomes" id="UP001175226"/>
    </source>
</evidence>
<gene>
    <name evidence="1" type="ORF">EV421DRAFT_1688206</name>
</gene>
<feature type="non-terminal residue" evidence="1">
    <location>
        <position position="1"/>
    </location>
</feature>
<proteinExistence type="predicted"/>
<sequence length="76" mass="8763">YILRECPQFDQRRHILRSVSERLVISNPIRHAGMEAVTKVLTESGAFTKTGALRMELGMPRWENEPGPRKNDDIGW</sequence>
<feature type="non-terminal residue" evidence="1">
    <location>
        <position position="76"/>
    </location>
</feature>
<accession>A0AA39J3C1</accession>
<evidence type="ECO:0000313" key="1">
    <source>
        <dbReference type="EMBL" id="KAK0434730.1"/>
    </source>
</evidence>
<dbReference type="AlphaFoldDB" id="A0AA39J3C1"/>
<comment type="caution">
    <text evidence="1">The sequence shown here is derived from an EMBL/GenBank/DDBJ whole genome shotgun (WGS) entry which is preliminary data.</text>
</comment>
<dbReference type="Proteomes" id="UP001175226">
    <property type="component" value="Unassembled WGS sequence"/>
</dbReference>
<keyword evidence="2" id="KW-1185">Reference proteome</keyword>
<organism evidence="1 2">
    <name type="scientific">Armillaria borealis</name>
    <dbReference type="NCBI Taxonomy" id="47425"/>
    <lineage>
        <taxon>Eukaryota</taxon>
        <taxon>Fungi</taxon>
        <taxon>Dikarya</taxon>
        <taxon>Basidiomycota</taxon>
        <taxon>Agaricomycotina</taxon>
        <taxon>Agaricomycetes</taxon>
        <taxon>Agaricomycetidae</taxon>
        <taxon>Agaricales</taxon>
        <taxon>Marasmiineae</taxon>
        <taxon>Physalacriaceae</taxon>
        <taxon>Armillaria</taxon>
    </lineage>
</organism>
<dbReference type="EMBL" id="JAUEPT010000069">
    <property type="protein sequence ID" value="KAK0434730.1"/>
    <property type="molecule type" value="Genomic_DNA"/>
</dbReference>